<dbReference type="GO" id="GO:0006487">
    <property type="term" value="P:protein N-linked glycosylation"/>
    <property type="evidence" value="ECO:0007669"/>
    <property type="project" value="TreeGrafter"/>
</dbReference>
<accession>A0A0D1YZP9</accession>
<dbReference type="RefSeq" id="XP_016241012.1">
    <property type="nucleotide sequence ID" value="XM_016375736.1"/>
</dbReference>
<protein>
    <recommendedName>
        <fullName evidence="9">Ribophorin II C-terminal domain-containing protein</fullName>
    </recommendedName>
</protein>
<dbReference type="InterPro" id="IPR008814">
    <property type="entry name" value="Swp1"/>
</dbReference>
<reference evidence="10 11" key="1">
    <citation type="submission" date="2015-01" db="EMBL/GenBank/DDBJ databases">
        <title>The Genome Sequence of Exophiala spinifera CBS89968.</title>
        <authorList>
            <consortium name="The Broad Institute Genomics Platform"/>
            <person name="Cuomo C."/>
            <person name="de Hoog S."/>
            <person name="Gorbushina A."/>
            <person name="Stielow B."/>
            <person name="Teixiera M."/>
            <person name="Abouelleil A."/>
            <person name="Chapman S.B."/>
            <person name="Priest M."/>
            <person name="Young S.K."/>
            <person name="Wortman J."/>
            <person name="Nusbaum C."/>
            <person name="Birren B."/>
        </authorList>
    </citation>
    <scope>NUCLEOTIDE SEQUENCE [LARGE SCALE GENOMIC DNA]</scope>
    <source>
        <strain evidence="10 11">CBS 89968</strain>
    </source>
</reference>
<feature type="transmembrane region" description="Helical" evidence="7">
    <location>
        <begin position="286"/>
        <end position="306"/>
    </location>
</feature>
<evidence type="ECO:0000256" key="8">
    <source>
        <dbReference type="SAM" id="SignalP"/>
    </source>
</evidence>
<dbReference type="GO" id="GO:0008250">
    <property type="term" value="C:oligosaccharyltransferase complex"/>
    <property type="evidence" value="ECO:0007669"/>
    <property type="project" value="InterPro"/>
</dbReference>
<dbReference type="EMBL" id="KN847492">
    <property type="protein sequence ID" value="KIW20796.1"/>
    <property type="molecule type" value="Genomic_DNA"/>
</dbReference>
<dbReference type="PANTHER" id="PTHR12640:SF0">
    <property type="entry name" value="DOLICHYL-DIPHOSPHOOLIGOSACCHARIDE--PROTEIN GLYCOSYLTRANSFERASE SUBUNIT 2"/>
    <property type="match status" value="1"/>
</dbReference>
<dbReference type="PANTHER" id="PTHR12640">
    <property type="entry name" value="RIBOPHORIN II"/>
    <property type="match status" value="1"/>
</dbReference>
<feature type="domain" description="Ribophorin II C-terminal" evidence="9">
    <location>
        <begin position="210"/>
        <end position="313"/>
    </location>
</feature>
<keyword evidence="11" id="KW-1185">Reference proteome</keyword>
<dbReference type="Proteomes" id="UP000053328">
    <property type="component" value="Unassembled WGS sequence"/>
</dbReference>
<keyword evidence="5 7" id="KW-1133">Transmembrane helix</keyword>
<evidence type="ECO:0000256" key="4">
    <source>
        <dbReference type="ARBA" id="ARBA00022824"/>
    </source>
</evidence>
<gene>
    <name evidence="10" type="ORF">PV08_01374</name>
</gene>
<dbReference type="UniPathway" id="UPA00378"/>
<evidence type="ECO:0000256" key="2">
    <source>
        <dbReference type="ARBA" id="ARBA00022692"/>
    </source>
</evidence>
<proteinExistence type="predicted"/>
<evidence type="ECO:0000313" key="10">
    <source>
        <dbReference type="EMBL" id="KIW20796.1"/>
    </source>
</evidence>
<evidence type="ECO:0000313" key="11">
    <source>
        <dbReference type="Proteomes" id="UP000053328"/>
    </source>
</evidence>
<evidence type="ECO:0000256" key="5">
    <source>
        <dbReference type="ARBA" id="ARBA00022989"/>
    </source>
</evidence>
<keyword evidence="6 7" id="KW-0472">Membrane</keyword>
<dbReference type="AlphaFoldDB" id="A0A0D1YZP9"/>
<keyword evidence="3 8" id="KW-0732">Signal</keyword>
<feature type="transmembrane region" description="Helical" evidence="7">
    <location>
        <begin position="224"/>
        <end position="245"/>
    </location>
</feature>
<name>A0A0D1YZP9_9EURO</name>
<sequence length="318" mass="34270">MRLQSLLSQAALLLSILPSASVAASWTFTEGSITVAPKGAGVGGGLKEQYVRPATLPPTSRSKFFRDDHLTMFEPYRLVPSKALSKPVKLGPADTLKVILTTQDGKTTKRPHQAFLLLQDSSKKLDISYPFSIKASGKAKVELTQKDLPPQFLRSSSPLSASIVIASFGSSEGYSSEAFPLALELDPNVPVPVSVKGVRYGKLPEIHHIFRADPKSPSIGISSLFLLFIIATFSPLIGTWGYLGGNIDHLSKALSDAPLAHALFVGSIFGIEAVLLLYYITWNLFQTLPVLLALGVVAFLSGSRALTEVQERRLAGIR</sequence>
<organism evidence="10 11">
    <name type="scientific">Exophiala spinifera</name>
    <dbReference type="NCBI Taxonomy" id="91928"/>
    <lineage>
        <taxon>Eukaryota</taxon>
        <taxon>Fungi</taxon>
        <taxon>Dikarya</taxon>
        <taxon>Ascomycota</taxon>
        <taxon>Pezizomycotina</taxon>
        <taxon>Eurotiomycetes</taxon>
        <taxon>Chaetothyriomycetidae</taxon>
        <taxon>Chaetothyriales</taxon>
        <taxon>Herpotrichiellaceae</taxon>
        <taxon>Exophiala</taxon>
    </lineage>
</organism>
<evidence type="ECO:0000259" key="9">
    <source>
        <dbReference type="Pfam" id="PF25147"/>
    </source>
</evidence>
<evidence type="ECO:0000256" key="6">
    <source>
        <dbReference type="ARBA" id="ARBA00023136"/>
    </source>
</evidence>
<feature type="signal peptide" evidence="8">
    <location>
        <begin position="1"/>
        <end position="23"/>
    </location>
</feature>
<dbReference type="InterPro" id="IPR056790">
    <property type="entry name" value="Ribophorin_II_C"/>
</dbReference>
<dbReference type="VEuPathDB" id="FungiDB:PV08_01374"/>
<evidence type="ECO:0000256" key="7">
    <source>
        <dbReference type="SAM" id="Phobius"/>
    </source>
</evidence>
<evidence type="ECO:0000256" key="1">
    <source>
        <dbReference type="ARBA" id="ARBA00004477"/>
    </source>
</evidence>
<dbReference type="Pfam" id="PF25147">
    <property type="entry name" value="Ribophorin_II_C"/>
    <property type="match status" value="1"/>
</dbReference>
<dbReference type="OrthoDB" id="432292at2759"/>
<keyword evidence="2 7" id="KW-0812">Transmembrane</keyword>
<feature type="transmembrane region" description="Helical" evidence="7">
    <location>
        <begin position="257"/>
        <end position="280"/>
    </location>
</feature>
<comment type="subcellular location">
    <subcellularLocation>
        <location evidence="1">Endoplasmic reticulum membrane</location>
        <topology evidence="1">Multi-pass membrane protein</topology>
    </subcellularLocation>
</comment>
<dbReference type="STRING" id="91928.A0A0D1YZP9"/>
<feature type="chain" id="PRO_5044198067" description="Ribophorin II C-terminal domain-containing protein" evidence="8">
    <location>
        <begin position="24"/>
        <end position="318"/>
    </location>
</feature>
<keyword evidence="4" id="KW-0256">Endoplasmic reticulum</keyword>
<dbReference type="HOGENOM" id="CLU_051361_0_0_1"/>
<evidence type="ECO:0000256" key="3">
    <source>
        <dbReference type="ARBA" id="ARBA00022729"/>
    </source>
</evidence>
<dbReference type="GeneID" id="27328457"/>